<dbReference type="FunFam" id="3.30.40.10:FF:000634">
    <property type="entry name" value="Peroxisome assembly protein 12"/>
    <property type="match status" value="1"/>
</dbReference>
<dbReference type="PANTHER" id="PTHR12888:SF0">
    <property type="entry name" value="PEROXISOME ASSEMBLY PROTEIN 12"/>
    <property type="match status" value="1"/>
</dbReference>
<evidence type="ECO:0000256" key="3">
    <source>
        <dbReference type="ARBA" id="ARBA00008704"/>
    </source>
</evidence>
<reference evidence="17 18" key="1">
    <citation type="submission" date="2024-03" db="EMBL/GenBank/DDBJ databases">
        <title>The genome assembly and annotation of the cricket Gryllus longicercus Weissman &amp; Gray.</title>
        <authorList>
            <person name="Szrajer S."/>
            <person name="Gray D."/>
            <person name="Ylla G."/>
        </authorList>
    </citation>
    <scope>NUCLEOTIDE SEQUENCE [LARGE SCALE GENOMIC DNA]</scope>
    <source>
        <strain evidence="17">DAG 2021-001</strain>
        <tissue evidence="17">Whole body minus gut</tissue>
    </source>
</reference>
<dbReference type="AlphaFoldDB" id="A0AAN9YZ43"/>
<accession>A0AAN9YZ43</accession>
<evidence type="ECO:0000259" key="16">
    <source>
        <dbReference type="Pfam" id="PF04757"/>
    </source>
</evidence>
<comment type="pathway">
    <text evidence="2">Protein modification; protein ubiquitination.</text>
</comment>
<evidence type="ECO:0000256" key="15">
    <source>
        <dbReference type="PIRNR" id="PIRNR038074"/>
    </source>
</evidence>
<dbReference type="InterPro" id="IPR013083">
    <property type="entry name" value="Znf_RING/FYVE/PHD"/>
</dbReference>
<keyword evidence="18" id="KW-1185">Reference proteome</keyword>
<dbReference type="CDD" id="cd16451">
    <property type="entry name" value="mRING_PEX12"/>
    <property type="match status" value="1"/>
</dbReference>
<comment type="similarity">
    <text evidence="3 15">Belongs to the pex2/pex10/pex12 family.</text>
</comment>
<keyword evidence="13 15" id="KW-0576">Peroxisome</keyword>
<keyword evidence="12 15" id="KW-0472">Membrane</keyword>
<dbReference type="GO" id="GO:0005778">
    <property type="term" value="C:peroxisomal membrane"/>
    <property type="evidence" value="ECO:0007669"/>
    <property type="project" value="UniProtKB-SubCell"/>
</dbReference>
<keyword evidence="7" id="KW-0479">Metal-binding</keyword>
<dbReference type="Gene3D" id="3.30.40.10">
    <property type="entry name" value="Zinc/RING finger domain, C3HC4 (zinc finger)"/>
    <property type="match status" value="1"/>
</dbReference>
<dbReference type="InterPro" id="IPR017375">
    <property type="entry name" value="PEX12"/>
</dbReference>
<evidence type="ECO:0000313" key="18">
    <source>
        <dbReference type="Proteomes" id="UP001378592"/>
    </source>
</evidence>
<evidence type="ECO:0000313" key="17">
    <source>
        <dbReference type="EMBL" id="KAK7789322.1"/>
    </source>
</evidence>
<feature type="domain" description="Pex N-terminal" evidence="16">
    <location>
        <begin position="24"/>
        <end position="243"/>
    </location>
</feature>
<keyword evidence="5" id="KW-0813">Transport</keyword>
<dbReference type="GO" id="GO:0006513">
    <property type="term" value="P:protein monoubiquitination"/>
    <property type="evidence" value="ECO:0007669"/>
    <property type="project" value="TreeGrafter"/>
</dbReference>
<evidence type="ECO:0000256" key="12">
    <source>
        <dbReference type="ARBA" id="ARBA00023136"/>
    </source>
</evidence>
<comment type="caution">
    <text evidence="17">The sequence shown here is derived from an EMBL/GenBank/DDBJ whole genome shotgun (WGS) entry which is preliminary data.</text>
</comment>
<keyword evidence="8" id="KW-0863">Zinc-finger</keyword>
<evidence type="ECO:0000256" key="5">
    <source>
        <dbReference type="ARBA" id="ARBA00022448"/>
    </source>
</evidence>
<dbReference type="EMBL" id="JAZDUA010000784">
    <property type="protein sequence ID" value="KAK7789322.1"/>
    <property type="molecule type" value="Genomic_DNA"/>
</dbReference>
<dbReference type="Pfam" id="PF04757">
    <property type="entry name" value="Pex2_Pex12"/>
    <property type="match status" value="1"/>
</dbReference>
<evidence type="ECO:0000256" key="10">
    <source>
        <dbReference type="ARBA" id="ARBA00022927"/>
    </source>
</evidence>
<comment type="function">
    <text evidence="15">Component of a retrotranslocation channel required for peroxisome organization by mediating export of the PEX5 receptor from peroxisomes to the cytosol, thereby promoting PEX5 recycling.</text>
</comment>
<keyword evidence="9" id="KW-0862">Zinc</keyword>
<keyword evidence="10" id="KW-0653">Protein transport</keyword>
<dbReference type="Proteomes" id="UP001378592">
    <property type="component" value="Unassembled WGS sequence"/>
</dbReference>
<evidence type="ECO:0000256" key="2">
    <source>
        <dbReference type="ARBA" id="ARBA00004906"/>
    </source>
</evidence>
<dbReference type="InterPro" id="IPR006845">
    <property type="entry name" value="Pex_N"/>
</dbReference>
<proteinExistence type="inferred from homology"/>
<keyword evidence="11" id="KW-1133">Transmembrane helix</keyword>
<evidence type="ECO:0000256" key="14">
    <source>
        <dbReference type="ARBA" id="ARBA00029692"/>
    </source>
</evidence>
<evidence type="ECO:0000256" key="1">
    <source>
        <dbReference type="ARBA" id="ARBA00004585"/>
    </source>
</evidence>
<keyword evidence="6" id="KW-0812">Transmembrane</keyword>
<dbReference type="PIRSF" id="PIRSF038074">
    <property type="entry name" value="Peroxisome_assembly_p12"/>
    <property type="match status" value="1"/>
</dbReference>
<evidence type="ECO:0000256" key="7">
    <source>
        <dbReference type="ARBA" id="ARBA00022723"/>
    </source>
</evidence>
<dbReference type="PANTHER" id="PTHR12888">
    <property type="entry name" value="PEROXISOME ASSEMBLY PROTEIN 12 PEROXIN-12"/>
    <property type="match status" value="1"/>
</dbReference>
<dbReference type="GO" id="GO:0008270">
    <property type="term" value="F:zinc ion binding"/>
    <property type="evidence" value="ECO:0007669"/>
    <property type="project" value="UniProtKB-KW"/>
</dbReference>
<evidence type="ECO:0000256" key="6">
    <source>
        <dbReference type="ARBA" id="ARBA00022692"/>
    </source>
</evidence>
<name>A0AAN9YZ43_9ORTH</name>
<organism evidence="17 18">
    <name type="scientific">Gryllus longicercus</name>
    <dbReference type="NCBI Taxonomy" id="2509291"/>
    <lineage>
        <taxon>Eukaryota</taxon>
        <taxon>Metazoa</taxon>
        <taxon>Ecdysozoa</taxon>
        <taxon>Arthropoda</taxon>
        <taxon>Hexapoda</taxon>
        <taxon>Insecta</taxon>
        <taxon>Pterygota</taxon>
        <taxon>Neoptera</taxon>
        <taxon>Polyneoptera</taxon>
        <taxon>Orthoptera</taxon>
        <taxon>Ensifera</taxon>
        <taxon>Gryllidea</taxon>
        <taxon>Grylloidea</taxon>
        <taxon>Gryllidae</taxon>
        <taxon>Gryllinae</taxon>
        <taxon>Gryllus</taxon>
    </lineage>
</organism>
<dbReference type="GO" id="GO:0004842">
    <property type="term" value="F:ubiquitin-protein transferase activity"/>
    <property type="evidence" value="ECO:0007669"/>
    <property type="project" value="TreeGrafter"/>
</dbReference>
<evidence type="ECO:0000256" key="4">
    <source>
        <dbReference type="ARBA" id="ARBA00018980"/>
    </source>
</evidence>
<dbReference type="GO" id="GO:1990429">
    <property type="term" value="C:peroxisomal importomer complex"/>
    <property type="evidence" value="ECO:0007669"/>
    <property type="project" value="TreeGrafter"/>
</dbReference>
<gene>
    <name evidence="17" type="ORF">R5R35_009191</name>
</gene>
<dbReference type="GO" id="GO:0016558">
    <property type="term" value="P:protein import into peroxisome matrix"/>
    <property type="evidence" value="ECO:0007669"/>
    <property type="project" value="UniProtKB-UniRule"/>
</dbReference>
<sequence length="324" mass="37778">MAERGAHLTQTALSKPSIFEVVAQQSLSNTIQPALQKIIEFLGSLNPERYGWLEKWFDELYLSLNFLLQNHYLSHHDGSFSEIFYGLCRVSVHFGKEGELKRRGQLLSLLQLVFLPYVWQKIEKIVQKLQDDYAYGTSSRRTRKQLMSYFILKSYKFGSMAWEFAILYYYLAYLAGKSKSHSPLFSLFGLALQYAEAEDEMTTTWEAVSNKNRWFSPKNLGQGFLRFLEVGAFGLQFLQWWQAEQHTTNMTDLPVPPPPTQDKEELHLKRLCPICRKSWRIETLLPVSGFVFCFRCIMQYVQEHRACPVTGYPASTKDLVRLYK</sequence>
<evidence type="ECO:0000256" key="8">
    <source>
        <dbReference type="ARBA" id="ARBA00022771"/>
    </source>
</evidence>
<evidence type="ECO:0000256" key="13">
    <source>
        <dbReference type="ARBA" id="ARBA00023140"/>
    </source>
</evidence>
<evidence type="ECO:0000256" key="11">
    <source>
        <dbReference type="ARBA" id="ARBA00022989"/>
    </source>
</evidence>
<protein>
    <recommendedName>
        <fullName evidence="4 15">Peroxisome assembly protein 12</fullName>
    </recommendedName>
    <alternativeName>
        <fullName evidence="14 15">Peroxin-12</fullName>
    </alternativeName>
</protein>
<dbReference type="SUPFAM" id="SSF57850">
    <property type="entry name" value="RING/U-box"/>
    <property type="match status" value="1"/>
</dbReference>
<evidence type="ECO:0000256" key="9">
    <source>
        <dbReference type="ARBA" id="ARBA00022833"/>
    </source>
</evidence>
<comment type="subcellular location">
    <subcellularLocation>
        <location evidence="1">Peroxisome membrane</location>
        <topology evidence="1">Multi-pass membrane protein</topology>
    </subcellularLocation>
</comment>